<name>A0A0W0TWY6_LEGER</name>
<evidence type="ECO:0000313" key="5">
    <source>
        <dbReference type="EMBL" id="KTD00033.1"/>
    </source>
</evidence>
<dbReference type="PANTHER" id="PTHR22604">
    <property type="entry name" value="OXIDOREDUCTASES"/>
    <property type="match status" value="1"/>
</dbReference>
<dbReference type="PANTHER" id="PTHR22604:SF105">
    <property type="entry name" value="TRANS-1,2-DIHYDROBENZENE-1,2-DIOL DEHYDROGENASE"/>
    <property type="match status" value="1"/>
</dbReference>
<evidence type="ECO:0000259" key="3">
    <source>
        <dbReference type="Pfam" id="PF01408"/>
    </source>
</evidence>
<dbReference type="InterPro" id="IPR000683">
    <property type="entry name" value="Gfo/Idh/MocA-like_OxRdtase_N"/>
</dbReference>
<comment type="caution">
    <text evidence="5">The sequence shown here is derived from an EMBL/GenBank/DDBJ whole genome shotgun (WGS) entry which is preliminary data.</text>
</comment>
<dbReference type="Pfam" id="PF22725">
    <property type="entry name" value="GFO_IDH_MocA_C3"/>
    <property type="match status" value="1"/>
</dbReference>
<protein>
    <submittedName>
        <fullName evidence="5">Oxidoreductase</fullName>
    </submittedName>
</protein>
<dbReference type="GO" id="GO:0016491">
    <property type="term" value="F:oxidoreductase activity"/>
    <property type="evidence" value="ECO:0007669"/>
    <property type="project" value="UniProtKB-KW"/>
</dbReference>
<dbReference type="Pfam" id="PF01408">
    <property type="entry name" value="GFO_IDH_MocA"/>
    <property type="match status" value="1"/>
</dbReference>
<evidence type="ECO:0000256" key="2">
    <source>
        <dbReference type="ARBA" id="ARBA00023002"/>
    </source>
</evidence>
<organism evidence="5 6">
    <name type="scientific">Legionella erythra</name>
    <dbReference type="NCBI Taxonomy" id="448"/>
    <lineage>
        <taxon>Bacteria</taxon>
        <taxon>Pseudomonadati</taxon>
        <taxon>Pseudomonadota</taxon>
        <taxon>Gammaproteobacteria</taxon>
        <taxon>Legionellales</taxon>
        <taxon>Legionellaceae</taxon>
        <taxon>Legionella</taxon>
    </lineage>
</organism>
<dbReference type="STRING" id="448.Lery_0141"/>
<feature type="domain" description="Gfo/Idh/MocA-like oxidoreductase N-terminal" evidence="3">
    <location>
        <begin position="6"/>
        <end position="123"/>
    </location>
</feature>
<keyword evidence="2" id="KW-0560">Oxidoreductase</keyword>
<feature type="domain" description="GFO/IDH/MocA-like oxidoreductase" evidence="4">
    <location>
        <begin position="134"/>
        <end position="242"/>
    </location>
</feature>
<dbReference type="Proteomes" id="UP000054773">
    <property type="component" value="Unassembled WGS sequence"/>
</dbReference>
<dbReference type="RefSeq" id="WP_058525326.1">
    <property type="nucleotide sequence ID" value="NZ_CAAAHY010000031.1"/>
</dbReference>
<reference evidence="5 6" key="1">
    <citation type="submission" date="2015-11" db="EMBL/GenBank/DDBJ databases">
        <title>Genomic analysis of 38 Legionella species identifies large and diverse effector repertoires.</title>
        <authorList>
            <person name="Burstein D."/>
            <person name="Amaro F."/>
            <person name="Zusman T."/>
            <person name="Lifshitz Z."/>
            <person name="Cohen O."/>
            <person name="Gilbert J.A."/>
            <person name="Pupko T."/>
            <person name="Shuman H.A."/>
            <person name="Segal G."/>
        </authorList>
    </citation>
    <scope>NUCLEOTIDE SEQUENCE [LARGE SCALE GENOMIC DNA]</scope>
    <source>
        <strain evidence="5 6">SE-32A-C8</strain>
    </source>
</reference>
<keyword evidence="6" id="KW-1185">Reference proteome</keyword>
<evidence type="ECO:0000313" key="6">
    <source>
        <dbReference type="Proteomes" id="UP000054773"/>
    </source>
</evidence>
<dbReference type="SUPFAM" id="SSF55347">
    <property type="entry name" value="Glyceraldehyde-3-phosphate dehydrogenase-like, C-terminal domain"/>
    <property type="match status" value="1"/>
</dbReference>
<dbReference type="OrthoDB" id="9781031at2"/>
<dbReference type="EMBL" id="LNYA01000001">
    <property type="protein sequence ID" value="KTD00033.1"/>
    <property type="molecule type" value="Genomic_DNA"/>
</dbReference>
<dbReference type="Gene3D" id="3.40.50.720">
    <property type="entry name" value="NAD(P)-binding Rossmann-like Domain"/>
    <property type="match status" value="1"/>
</dbReference>
<dbReference type="InterPro" id="IPR036291">
    <property type="entry name" value="NAD(P)-bd_dom_sf"/>
</dbReference>
<dbReference type="PATRIC" id="fig|448.7.peg.147"/>
<evidence type="ECO:0000259" key="4">
    <source>
        <dbReference type="Pfam" id="PF22725"/>
    </source>
</evidence>
<sequence length="333" mass="36895">MVVRRLNWGILGTSFISEVVAAAIVASDTGDLKAVASRHEEKARSFAATFAIHRYYANYEQLLFDPTIDAVYIGLPNHLHLEWILKAAAAGKHILCEKPLVLTAQEVQQVMSAVKKANVLCMEALMYRHHPFILELQRVIEAGALGVIRQVNAFYCANIAKLANPVAGGCIRNLGCYPVSLTRYLLNSEPIHMVALGRMDEQGHDRQAGMILQFPRGAIANIATADDLEMSWYYELIGDEGCMQLKSNPWLPPQTENCAIIRDKNGSDILQIKIDAVKPLYSYQIDTLGNAILGVPQSGSDVISLEDSLGNIQILDKWLKQIRELKTEPLSLN</sequence>
<evidence type="ECO:0000256" key="1">
    <source>
        <dbReference type="ARBA" id="ARBA00010928"/>
    </source>
</evidence>
<dbReference type="InterPro" id="IPR050984">
    <property type="entry name" value="Gfo/Idh/MocA_domain"/>
</dbReference>
<proteinExistence type="inferred from homology"/>
<gene>
    <name evidence="5" type="ORF">Lery_0141</name>
</gene>
<dbReference type="SUPFAM" id="SSF51735">
    <property type="entry name" value="NAD(P)-binding Rossmann-fold domains"/>
    <property type="match status" value="1"/>
</dbReference>
<accession>A0A0W0TWY6</accession>
<comment type="similarity">
    <text evidence="1">Belongs to the Gfo/Idh/MocA family.</text>
</comment>
<dbReference type="AlphaFoldDB" id="A0A0W0TWY6"/>
<dbReference type="GO" id="GO:0000166">
    <property type="term" value="F:nucleotide binding"/>
    <property type="evidence" value="ECO:0007669"/>
    <property type="project" value="InterPro"/>
</dbReference>
<dbReference type="InterPro" id="IPR055170">
    <property type="entry name" value="GFO_IDH_MocA-like_dom"/>
</dbReference>
<dbReference type="Gene3D" id="3.30.360.10">
    <property type="entry name" value="Dihydrodipicolinate Reductase, domain 2"/>
    <property type="match status" value="1"/>
</dbReference>